<dbReference type="GO" id="GO:0044715">
    <property type="term" value="F:8-oxo-dGDP phosphatase activity"/>
    <property type="evidence" value="ECO:0007669"/>
    <property type="project" value="TreeGrafter"/>
</dbReference>
<dbReference type="STRING" id="502779.C1GUL3"/>
<keyword evidence="3" id="KW-1185">Reference proteome</keyword>
<dbReference type="OrthoDB" id="10261522at2759"/>
<dbReference type="OMA" id="HRRLEYP"/>
<accession>C1GUL3</accession>
<gene>
    <name evidence="2" type="ORF">PAAG_02336</name>
</gene>
<evidence type="ECO:0000313" key="3">
    <source>
        <dbReference type="Proteomes" id="UP000002059"/>
    </source>
</evidence>
<sequence length="322" mass="36411">MGGAEVKKSYLDLVRECDGFPYYEDGPKDFEDYMSHFYAFKINGCLEVLGYMKTDVVKKWDWSQESWEVDHDARTLTLLSDEDASVPERTELIQETLHAARAASAFEVLKGWRDELYPIYVPGTTDLLASMERSAACLFGILTFGIHMTAYTVKDGQILIWVPVRSETKSTFPGMMDNSVAGGITSGETPFECMLREAMEEASLEREVAEKAIACGCLTYIYIRDKNAGGETGVVQPECEYIYDLKLEPDIFLQPKDGEVGEFFLMSIPEVIEALEAGKFKPNCAVVMIDFLMRHGKITPEEEKNYIEISARIHRRLGFPLF</sequence>
<dbReference type="EMBL" id="KN293996">
    <property type="protein sequence ID" value="EEH40281.1"/>
    <property type="molecule type" value="Genomic_DNA"/>
</dbReference>
<name>C1GUL3_PARBA</name>
<dbReference type="Pfam" id="PF00293">
    <property type="entry name" value="NUDIX"/>
    <property type="match status" value="1"/>
</dbReference>
<dbReference type="PROSITE" id="PS51462">
    <property type="entry name" value="NUDIX"/>
    <property type="match status" value="1"/>
</dbReference>
<dbReference type="CDD" id="cd03676">
    <property type="entry name" value="NUDIX_Tnr3_like"/>
    <property type="match status" value="1"/>
</dbReference>
<dbReference type="InterPro" id="IPR000086">
    <property type="entry name" value="NUDIX_hydrolase_dom"/>
</dbReference>
<dbReference type="Pfam" id="PF15916">
    <property type="entry name" value="DUF4743"/>
    <property type="match status" value="1"/>
</dbReference>
<dbReference type="Gene3D" id="3.90.79.10">
    <property type="entry name" value="Nucleoside Triphosphate Pyrophosphohydrolase"/>
    <property type="match status" value="1"/>
</dbReference>
<dbReference type="HOGENOM" id="CLU_048013_0_0_1"/>
<dbReference type="eggNOG" id="KOG4313">
    <property type="taxonomic scope" value="Eukaryota"/>
</dbReference>
<organism evidence="2 3">
    <name type="scientific">Paracoccidioides lutzii (strain ATCC MYA-826 / Pb01)</name>
    <name type="common">Paracoccidioides brasiliensis</name>
    <dbReference type="NCBI Taxonomy" id="502779"/>
    <lineage>
        <taxon>Eukaryota</taxon>
        <taxon>Fungi</taxon>
        <taxon>Dikarya</taxon>
        <taxon>Ascomycota</taxon>
        <taxon>Pezizomycotina</taxon>
        <taxon>Eurotiomycetes</taxon>
        <taxon>Eurotiomycetidae</taxon>
        <taxon>Onygenales</taxon>
        <taxon>Ajellomycetaceae</taxon>
        <taxon>Paracoccidioides</taxon>
    </lineage>
</organism>
<evidence type="ECO:0000259" key="1">
    <source>
        <dbReference type="PROSITE" id="PS51462"/>
    </source>
</evidence>
<dbReference type="InterPro" id="IPR015797">
    <property type="entry name" value="NUDIX_hydrolase-like_dom_sf"/>
</dbReference>
<dbReference type="AlphaFoldDB" id="C1GUL3"/>
<dbReference type="KEGG" id="pbl:PAAG_02336"/>
<feature type="domain" description="Nudix hydrolase" evidence="1">
    <location>
        <begin position="139"/>
        <end position="288"/>
    </location>
</feature>
<protein>
    <recommendedName>
        <fullName evidence="1">Nudix hydrolase domain-containing protein</fullName>
    </recommendedName>
</protein>
<reference evidence="2 3" key="1">
    <citation type="journal article" date="2011" name="PLoS Genet.">
        <title>Comparative genomic analysis of human fungal pathogens causing paracoccidioidomycosis.</title>
        <authorList>
            <person name="Desjardins C.A."/>
            <person name="Champion M.D."/>
            <person name="Holder J.W."/>
            <person name="Muszewska A."/>
            <person name="Goldberg J."/>
            <person name="Bailao A.M."/>
            <person name="Brigido M.M."/>
            <person name="Ferreira M.E."/>
            <person name="Garcia A.M."/>
            <person name="Grynberg M."/>
            <person name="Gujja S."/>
            <person name="Heiman D.I."/>
            <person name="Henn M.R."/>
            <person name="Kodira C.D."/>
            <person name="Leon-Narvaez H."/>
            <person name="Longo L.V."/>
            <person name="Ma L.J."/>
            <person name="Malavazi I."/>
            <person name="Matsuo A.L."/>
            <person name="Morais F.V."/>
            <person name="Pereira M."/>
            <person name="Rodriguez-Brito S."/>
            <person name="Sakthikumar S."/>
            <person name="Salem-Izacc S.M."/>
            <person name="Sykes S.M."/>
            <person name="Teixeira M.M."/>
            <person name="Vallejo M.C."/>
            <person name="Walter M.E."/>
            <person name="Yandava C."/>
            <person name="Young S."/>
            <person name="Zeng Q."/>
            <person name="Zucker J."/>
            <person name="Felipe M.S."/>
            <person name="Goldman G.H."/>
            <person name="Haas B.J."/>
            <person name="McEwen J.G."/>
            <person name="Nino-Vega G."/>
            <person name="Puccia R."/>
            <person name="San-Blas G."/>
            <person name="Soares C.M."/>
            <person name="Birren B.W."/>
            <person name="Cuomo C.A."/>
        </authorList>
    </citation>
    <scope>NUCLEOTIDE SEQUENCE [LARGE SCALE GENOMIC DNA]</scope>
    <source>
        <strain evidence="3">ATCC MYA-826 / Pb01</strain>
    </source>
</reference>
<dbReference type="PANTHER" id="PTHR13622:SF8">
    <property type="entry name" value="THIAMIN PYROPHOSPHOKINASE 1"/>
    <property type="match status" value="1"/>
</dbReference>
<dbReference type="Proteomes" id="UP000002059">
    <property type="component" value="Partially assembled WGS sequence"/>
</dbReference>
<dbReference type="GeneID" id="9098874"/>
<proteinExistence type="predicted"/>
<dbReference type="InterPro" id="IPR031804">
    <property type="entry name" value="DUF4743"/>
</dbReference>
<dbReference type="RefSeq" id="XP_002795630.1">
    <property type="nucleotide sequence ID" value="XM_002795584.2"/>
</dbReference>
<dbReference type="VEuPathDB" id="FungiDB:PAAG_02336"/>
<dbReference type="SUPFAM" id="SSF55811">
    <property type="entry name" value="Nudix"/>
    <property type="match status" value="1"/>
</dbReference>
<dbReference type="PANTHER" id="PTHR13622">
    <property type="entry name" value="THIAMIN PYROPHOSPHOKINASE"/>
    <property type="match status" value="1"/>
</dbReference>
<dbReference type="FunFam" id="3.90.79.10:FF:000019">
    <property type="entry name" value="Thiamin pyrophosphokinase, putative"/>
    <property type="match status" value="1"/>
</dbReference>
<evidence type="ECO:0000313" key="2">
    <source>
        <dbReference type="EMBL" id="EEH40281.1"/>
    </source>
</evidence>